<protein>
    <submittedName>
        <fullName evidence="1">SPOR domain-containing protein</fullName>
    </submittedName>
</protein>
<dbReference type="EMBL" id="CP132507">
    <property type="protein sequence ID" value="WNO05553.1"/>
    <property type="molecule type" value="Genomic_DNA"/>
</dbReference>
<keyword evidence="2" id="KW-1185">Reference proteome</keyword>
<gene>
    <name evidence="1" type="ORF">RAN89_03725</name>
</gene>
<dbReference type="RefSeq" id="WP_313868313.1">
    <property type="nucleotide sequence ID" value="NZ_CP132507.1"/>
</dbReference>
<sequence length="219" mass="23639">MLRLIVLVLLLANGVYFAWSHDYLKMYGFGPVAPNEPHRMEQQIKPEMIQLLSAGDLKKAEAQVQADLAPKECLQAGPFDDEQAASLRKALDAALPSGSWQIESVKEPARWIVYMGKYASADLQAKKRAELAGMGIKAEAVGTSELQPGLVLAAFESEAAAKAELAKMAPKGIRTAKVVQEREAGTAHQLKLPSVSEALKAKLQDIKPSMAGHSFKACS</sequence>
<accession>A0ABZ0B277</accession>
<proteinExistence type="predicted"/>
<name>A0ABZ0B277_9BURK</name>
<evidence type="ECO:0000313" key="2">
    <source>
        <dbReference type="Proteomes" id="UP001302257"/>
    </source>
</evidence>
<reference evidence="1 2" key="1">
    <citation type="submission" date="2023-08" db="EMBL/GenBank/DDBJ databases">
        <title>Rhodoferax potami sp. nov. and Rhodoferax mekongensis sp. nov., isolated from the Mekong River in Thailand.</title>
        <authorList>
            <person name="Kitikhun S."/>
            <person name="Charoenyingcharoen P."/>
            <person name="Siriarchawattana P."/>
            <person name="Likhitrattanapisal S."/>
            <person name="Nilsakha T."/>
            <person name="Chanpet A."/>
            <person name="Rattanawaree P."/>
            <person name="Ingsriswang S."/>
        </authorList>
    </citation>
    <scope>NUCLEOTIDE SEQUENCE [LARGE SCALE GENOMIC DNA]</scope>
    <source>
        <strain evidence="1 2">TBRC 17307</strain>
    </source>
</reference>
<dbReference type="Proteomes" id="UP001302257">
    <property type="component" value="Chromosome"/>
</dbReference>
<organism evidence="1 2">
    <name type="scientific">Rhodoferax mekongensis</name>
    <dbReference type="NCBI Taxonomy" id="3068341"/>
    <lineage>
        <taxon>Bacteria</taxon>
        <taxon>Pseudomonadati</taxon>
        <taxon>Pseudomonadota</taxon>
        <taxon>Betaproteobacteria</taxon>
        <taxon>Burkholderiales</taxon>
        <taxon>Comamonadaceae</taxon>
        <taxon>Rhodoferax</taxon>
    </lineage>
</organism>
<evidence type="ECO:0000313" key="1">
    <source>
        <dbReference type="EMBL" id="WNO05553.1"/>
    </source>
</evidence>